<reference evidence="1 2" key="1">
    <citation type="submission" date="2016-05" db="EMBL/GenBank/DDBJ databases">
        <title>First whole genome sequencing of Entamoeba histolytica HM1:IMSS-clone-6.</title>
        <authorList>
            <person name="Mukherjee Avik.K."/>
            <person name="Izumyama S."/>
            <person name="Nakada-Tsukui K."/>
            <person name="Nozaki T."/>
        </authorList>
    </citation>
    <scope>NUCLEOTIDE SEQUENCE [LARGE SCALE GENOMIC DNA]</scope>
    <source>
        <strain evidence="1 2">HM1:IMSS clone 6</strain>
    </source>
</reference>
<dbReference type="VEuPathDB" id="AmoebaDB:EHI7A_003580"/>
<dbReference type="EMBL" id="BDEQ01000001">
    <property type="protein sequence ID" value="GAT92527.1"/>
    <property type="molecule type" value="Genomic_DNA"/>
</dbReference>
<comment type="caution">
    <text evidence="1">The sequence shown here is derived from an EMBL/GenBank/DDBJ whole genome shotgun (WGS) entry which is preliminary data.</text>
</comment>
<accession>A0A5K1V259</accession>
<dbReference type="VEuPathDB" id="AmoebaDB:EHI8A_003760"/>
<dbReference type="AlphaFoldDB" id="A0A5K1V259"/>
<evidence type="ECO:0000313" key="1">
    <source>
        <dbReference type="EMBL" id="GAT92527.1"/>
    </source>
</evidence>
<dbReference type="OMA" id="ITECECE"/>
<gene>
    <name evidence="1" type="ORF">CL6EHI_182650</name>
</gene>
<protein>
    <submittedName>
        <fullName evidence="1">Uncharacterized protein</fullName>
    </submittedName>
</protein>
<dbReference type="VEuPathDB" id="AmoebaDB:KM1_002680"/>
<dbReference type="VEuPathDB" id="AmoebaDB:EHI5A_001520"/>
<dbReference type="VEuPathDB" id="AmoebaDB:EHI_182650"/>
<evidence type="ECO:0000313" key="2">
    <source>
        <dbReference type="Proteomes" id="UP000078387"/>
    </source>
</evidence>
<proteinExistence type="predicted"/>
<organism evidence="1 2">
    <name type="scientific">Entamoeba histolytica</name>
    <dbReference type="NCBI Taxonomy" id="5759"/>
    <lineage>
        <taxon>Eukaryota</taxon>
        <taxon>Amoebozoa</taxon>
        <taxon>Evosea</taxon>
        <taxon>Archamoebae</taxon>
        <taxon>Mastigamoebida</taxon>
        <taxon>Entamoebidae</taxon>
        <taxon>Entamoeba</taxon>
    </lineage>
</organism>
<dbReference type="Proteomes" id="UP000078387">
    <property type="component" value="Unassembled WGS sequence"/>
</dbReference>
<name>A0A5K1V259_ENTHI</name>
<sequence length="403" mass="44902">MQIEFAAYDCELQHLIFGSNPILQGGCTMYETMKGVIGEEVCSLRLRNAQGLKTDCIFTSLDGGLMLGACGPLEIIPDVLSILKQSITMRYGCYKSLKPIIECECEDPGKAAKIRAASLLNNPTFLPIIHSISSHISSCTPILSPTHPLFNPRIPYRSPTIASFTNSMRYISKRVLDNALLGAALYVNKENYITIASTLPSDIDPIVRLVSLALSSETMARKTTVSQIYLTISQLNALTASSVVVGKQNYDKIKTTLHDSPIICDECQLKKVNIVVTVNKGFVMVELACWDITPEYLERSETENLAGMEGLSSIFQMEGRKTDLMRLRIDYDTLMVEPSKLWASNVNEQLLKCINMEKINYLEGIDNTIVVPENENECYYCSQSPNELNAIKVSFNEIDKKTY</sequence>